<keyword evidence="6" id="KW-1185">Reference proteome</keyword>
<dbReference type="KEGG" id="cai:Caci_6808"/>
<dbReference type="Pfam" id="PF13556">
    <property type="entry name" value="HTH_30"/>
    <property type="match status" value="1"/>
</dbReference>
<evidence type="ECO:0000313" key="5">
    <source>
        <dbReference type="EMBL" id="ACU75649.1"/>
    </source>
</evidence>
<feature type="domain" description="PucR C-terminal helix-turn-helix" evidence="3">
    <location>
        <begin position="353"/>
        <end position="410"/>
    </location>
</feature>
<sequence>MWTQASHSVSENEEMTTGPTDDLTPAQRAAAVRRLEKAIGSLAGVAIQRMEERLAWYRAMPPDNRSWIGLVVQAGIAAFVEWFRNPQDRTAISADVFGTAPRELTRSVTLRQTVELVRTTIEVVEEGIGQIAQGPAEQAALREGMLRYSREIAFAAAQVYAQAAELRGAWDARLEALVVDELMRGDVLDDTVRSRAAALGWDSASGLVVVVGATPKPLDNRDNVRQHTALVADAVHRAARRARLTVLTGVQSDRLVVIIGGAEDPLTATRALANEFGPGPLVIGPVVEDLLSAGISAQAALSALRAAGAWPDAPRPVLAAELLPERALAGDEAAKAQLVSEVYRPLESAGAALLETVSAYLEQAASLESAARMLFVHPNTVRYRLKRVSDLTGLNPAQPRAAFTLHMALALGRLAGPGTGL</sequence>
<dbReference type="InterPro" id="IPR051448">
    <property type="entry name" value="CdaR-like_regulators"/>
</dbReference>
<dbReference type="PANTHER" id="PTHR33744:SF7">
    <property type="entry name" value="PUCR FAMILY TRANSCRIPTIONAL REGULATOR"/>
    <property type="match status" value="1"/>
</dbReference>
<organism evidence="5 6">
    <name type="scientific">Catenulispora acidiphila (strain DSM 44928 / JCM 14897 / NBRC 102108 / NRRL B-24433 / ID139908)</name>
    <dbReference type="NCBI Taxonomy" id="479433"/>
    <lineage>
        <taxon>Bacteria</taxon>
        <taxon>Bacillati</taxon>
        <taxon>Actinomycetota</taxon>
        <taxon>Actinomycetes</taxon>
        <taxon>Catenulisporales</taxon>
        <taxon>Catenulisporaceae</taxon>
        <taxon>Catenulispora</taxon>
    </lineage>
</organism>
<dbReference type="EMBL" id="CP001700">
    <property type="protein sequence ID" value="ACU75649.1"/>
    <property type="molecule type" value="Genomic_DNA"/>
</dbReference>
<comment type="similarity">
    <text evidence="1">Belongs to the CdaR family.</text>
</comment>
<reference evidence="5 6" key="1">
    <citation type="journal article" date="2009" name="Stand. Genomic Sci.">
        <title>Complete genome sequence of Catenulispora acidiphila type strain (ID 139908).</title>
        <authorList>
            <person name="Copeland A."/>
            <person name="Lapidus A."/>
            <person name="Glavina Del Rio T."/>
            <person name="Nolan M."/>
            <person name="Lucas S."/>
            <person name="Chen F."/>
            <person name="Tice H."/>
            <person name="Cheng J.F."/>
            <person name="Bruce D."/>
            <person name="Goodwin L."/>
            <person name="Pitluck S."/>
            <person name="Mikhailova N."/>
            <person name="Pati A."/>
            <person name="Ivanova N."/>
            <person name="Mavromatis K."/>
            <person name="Chen A."/>
            <person name="Palaniappan K."/>
            <person name="Chain P."/>
            <person name="Land M."/>
            <person name="Hauser L."/>
            <person name="Chang Y.J."/>
            <person name="Jeffries C.D."/>
            <person name="Chertkov O."/>
            <person name="Brettin T."/>
            <person name="Detter J.C."/>
            <person name="Han C."/>
            <person name="Ali Z."/>
            <person name="Tindall B.J."/>
            <person name="Goker M."/>
            <person name="Bristow J."/>
            <person name="Eisen J.A."/>
            <person name="Markowitz V."/>
            <person name="Hugenholtz P."/>
            <person name="Kyrpides N.C."/>
            <person name="Klenk H.P."/>
        </authorList>
    </citation>
    <scope>NUCLEOTIDE SEQUENCE [LARGE SCALE GENOMIC DNA]</scope>
    <source>
        <strain evidence="6">DSM 44928 / JCM 14897 / NBRC 102108 / NRRL B-24433 / ID139908</strain>
    </source>
</reference>
<feature type="region of interest" description="Disordered" evidence="2">
    <location>
        <begin position="1"/>
        <end position="24"/>
    </location>
</feature>
<evidence type="ECO:0000259" key="4">
    <source>
        <dbReference type="Pfam" id="PF17853"/>
    </source>
</evidence>
<dbReference type="InterPro" id="IPR042070">
    <property type="entry name" value="PucR_C-HTH_sf"/>
</dbReference>
<feature type="domain" description="CdaR GGDEF-like" evidence="4">
    <location>
        <begin position="185"/>
        <end position="306"/>
    </location>
</feature>
<feature type="compositionally biased region" description="Polar residues" evidence="2">
    <location>
        <begin position="1"/>
        <end position="19"/>
    </location>
</feature>
<evidence type="ECO:0000256" key="2">
    <source>
        <dbReference type="SAM" id="MobiDB-lite"/>
    </source>
</evidence>
<proteinExistence type="inferred from homology"/>
<dbReference type="Proteomes" id="UP000000851">
    <property type="component" value="Chromosome"/>
</dbReference>
<dbReference type="InterPro" id="IPR041522">
    <property type="entry name" value="CdaR_GGDEF"/>
</dbReference>
<dbReference type="PANTHER" id="PTHR33744">
    <property type="entry name" value="CARBOHYDRATE DIACID REGULATOR"/>
    <property type="match status" value="1"/>
</dbReference>
<evidence type="ECO:0000259" key="3">
    <source>
        <dbReference type="Pfam" id="PF13556"/>
    </source>
</evidence>
<gene>
    <name evidence="5" type="ordered locus">Caci_6808</name>
</gene>
<dbReference type="Pfam" id="PF17853">
    <property type="entry name" value="GGDEF_2"/>
    <property type="match status" value="1"/>
</dbReference>
<dbReference type="AlphaFoldDB" id="C7Q1U8"/>
<evidence type="ECO:0000313" key="6">
    <source>
        <dbReference type="Proteomes" id="UP000000851"/>
    </source>
</evidence>
<dbReference type="eggNOG" id="COG2508">
    <property type="taxonomic scope" value="Bacteria"/>
</dbReference>
<accession>C7Q1U8</accession>
<dbReference type="InParanoid" id="C7Q1U8"/>
<name>C7Q1U8_CATAD</name>
<dbReference type="Gene3D" id="1.10.10.2840">
    <property type="entry name" value="PucR C-terminal helix-turn-helix domain"/>
    <property type="match status" value="1"/>
</dbReference>
<dbReference type="STRING" id="479433.Caci_6808"/>
<protein>
    <submittedName>
        <fullName evidence="5">Putative transcriptional regulator, PucR family</fullName>
    </submittedName>
</protein>
<dbReference type="InterPro" id="IPR025736">
    <property type="entry name" value="PucR_C-HTH_dom"/>
</dbReference>
<evidence type="ECO:0000256" key="1">
    <source>
        <dbReference type="ARBA" id="ARBA00006754"/>
    </source>
</evidence>
<dbReference type="HOGENOM" id="CLU_037725_0_0_11"/>